<sequence>MVGIGLPRRGDVDAALADDLPVALGASAELIGMEGSSDILPVLVRLASAFLFGAIAAFMACADYPWRYVFVGWIGCAALCAGLFWVVTSYGIRADFVGEVLGFLMPAGLLGGALGAILGLIWYQDF</sequence>
<dbReference type="EMBL" id="CP106738">
    <property type="protein sequence ID" value="UXX84212.1"/>
    <property type="molecule type" value="Genomic_DNA"/>
</dbReference>
<keyword evidence="3" id="KW-1185">Reference proteome</keyword>
<feature type="transmembrane region" description="Helical" evidence="1">
    <location>
        <begin position="100"/>
        <end position="123"/>
    </location>
</feature>
<feature type="transmembrane region" description="Helical" evidence="1">
    <location>
        <begin position="42"/>
        <end position="61"/>
    </location>
</feature>
<organism evidence="2 3">
    <name type="scientific">Roseovarius pelagicus</name>
    <dbReference type="NCBI Taxonomy" id="2980108"/>
    <lineage>
        <taxon>Bacteria</taxon>
        <taxon>Pseudomonadati</taxon>
        <taxon>Pseudomonadota</taxon>
        <taxon>Alphaproteobacteria</taxon>
        <taxon>Rhodobacterales</taxon>
        <taxon>Roseobacteraceae</taxon>
        <taxon>Roseovarius</taxon>
    </lineage>
</organism>
<dbReference type="RefSeq" id="WP_165197294.1">
    <property type="nucleotide sequence ID" value="NZ_CP106738.1"/>
</dbReference>
<keyword evidence="1" id="KW-1133">Transmembrane helix</keyword>
<evidence type="ECO:0000313" key="3">
    <source>
        <dbReference type="Proteomes" id="UP001064087"/>
    </source>
</evidence>
<feature type="transmembrane region" description="Helical" evidence="1">
    <location>
        <begin position="68"/>
        <end position="88"/>
    </location>
</feature>
<evidence type="ECO:0008006" key="4">
    <source>
        <dbReference type="Google" id="ProtNLM"/>
    </source>
</evidence>
<accession>A0ABY6DDI4</accession>
<evidence type="ECO:0000256" key="1">
    <source>
        <dbReference type="SAM" id="Phobius"/>
    </source>
</evidence>
<keyword evidence="1" id="KW-0812">Transmembrane</keyword>
<protein>
    <recommendedName>
        <fullName evidence="4">Major facilitator superfamily (MFS) profile domain-containing protein</fullName>
    </recommendedName>
</protein>
<proteinExistence type="predicted"/>
<name>A0ABY6DDI4_9RHOB</name>
<keyword evidence="1" id="KW-0472">Membrane</keyword>
<reference evidence="2" key="1">
    <citation type="submission" date="2022-10" db="EMBL/GenBank/DDBJ databases">
        <title>Roseovarius pelagicus sp. nov., isolated from Arctic seawater.</title>
        <authorList>
            <person name="Hong Y.W."/>
            <person name="Hwang C.Y."/>
        </authorList>
    </citation>
    <scope>NUCLEOTIDE SEQUENCE</scope>
    <source>
        <strain evidence="2">HL-MP18</strain>
    </source>
</reference>
<gene>
    <name evidence="2" type="ORF">N7U68_06060</name>
</gene>
<dbReference type="Proteomes" id="UP001064087">
    <property type="component" value="Chromosome"/>
</dbReference>
<evidence type="ECO:0000313" key="2">
    <source>
        <dbReference type="EMBL" id="UXX84212.1"/>
    </source>
</evidence>